<feature type="compositionally biased region" description="Polar residues" evidence="1">
    <location>
        <begin position="362"/>
        <end position="378"/>
    </location>
</feature>
<proteinExistence type="predicted"/>
<feature type="compositionally biased region" description="Basic and acidic residues" evidence="1">
    <location>
        <begin position="586"/>
        <end position="620"/>
    </location>
</feature>
<dbReference type="eggNOG" id="ENOG502RK10">
    <property type="taxonomic scope" value="Eukaryota"/>
</dbReference>
<protein>
    <submittedName>
        <fullName evidence="2">Uncharacterized protein</fullName>
    </submittedName>
</protein>
<accession>S3BTD0</accession>
<organism evidence="2 3">
    <name type="scientific">Ophiostoma piceae (strain UAMH 11346)</name>
    <name type="common">Sap stain fungus</name>
    <dbReference type="NCBI Taxonomy" id="1262450"/>
    <lineage>
        <taxon>Eukaryota</taxon>
        <taxon>Fungi</taxon>
        <taxon>Dikarya</taxon>
        <taxon>Ascomycota</taxon>
        <taxon>Pezizomycotina</taxon>
        <taxon>Sordariomycetes</taxon>
        <taxon>Sordariomycetidae</taxon>
        <taxon>Ophiostomatales</taxon>
        <taxon>Ophiostomataceae</taxon>
        <taxon>Ophiostoma</taxon>
    </lineage>
</organism>
<gene>
    <name evidence="2" type="ORF">F503_03591</name>
</gene>
<feature type="region of interest" description="Disordered" evidence="1">
    <location>
        <begin position="451"/>
        <end position="506"/>
    </location>
</feature>
<feature type="region of interest" description="Disordered" evidence="1">
    <location>
        <begin position="750"/>
        <end position="775"/>
    </location>
</feature>
<feature type="compositionally biased region" description="Basic residues" evidence="1">
    <location>
        <begin position="574"/>
        <end position="585"/>
    </location>
</feature>
<dbReference type="Proteomes" id="UP000016923">
    <property type="component" value="Unassembled WGS sequence"/>
</dbReference>
<reference evidence="2 3" key="1">
    <citation type="journal article" date="2013" name="BMC Genomics">
        <title>The genome and transcriptome of the pine saprophyte Ophiostoma piceae, and a comparison with the bark beetle-associated pine pathogen Grosmannia clavigera.</title>
        <authorList>
            <person name="Haridas S."/>
            <person name="Wang Y."/>
            <person name="Lim L."/>
            <person name="Massoumi Alamouti S."/>
            <person name="Jackman S."/>
            <person name="Docking R."/>
            <person name="Robertson G."/>
            <person name="Birol I."/>
            <person name="Bohlmann J."/>
            <person name="Breuil C."/>
        </authorList>
    </citation>
    <scope>NUCLEOTIDE SEQUENCE [LARGE SCALE GENOMIC DNA]</scope>
    <source>
        <strain evidence="2 3">UAMH 11346</strain>
    </source>
</reference>
<sequence length="785" mass="84947">MDNEKMSVFETQLFQFWYSMGFLPYLGLDDNGDMSACLVRLLRALEEQQPASEPVKSLADAEWSTKNIMLDCIDKAESLLGLARPSSTSLDGRLIEISIALSALLDKVKLAQKCEEEKGQDEQARMQSRAPGIIMHPPTPHYASSASSGSVYNSALSNNQYSNYIRNYYNGTYNGIFTPATTTVVSKLATLNTMHDEYFRGAFDSSAMPRDCLFDKVRHIAPDAAFSYASAIHDDNLQAVVCCVAGWGLGHCAMALPDGRLEKLAYNQLINMLMLSGTSLHHTSSPLHKAQVEAEAARATQTAQVARLAQPKTPSIFSGLAAPAAPLGLAAPVSPLGLAAPLSLLGPVKPPLFRSVAGASATPVSSGLPQPVNRNTHIPPNRPPWIHGFFRKPGPTGSVGRPPLYQPHQPYSLQPGSRHCPIPVGCGMPRHGRTVPSRMPLPSRRNKQCSIFHDDNASNATKTDSETVSDSDSSSSSSEGSVLSDSDSDSDSDSGSDNIHARRRHVRRGRSFGSEYTASVVSDNDKYVVDYDDGKSDSKACICFYGKGRKSKKCDSNDCIYDEMNEEEREQNKKYAKKQKAKKEKKTAAKKEAETKVKEAKEAKEANEAKGANEAKEAKEAKKKTKNKQSKLDKEDWDTLSGDLSVKTDTDADANSGPEAIVTLKSHPSCTQAEPKAVKTVKALKAGSVCSLSESVSESESVPMSISNSGSGSESGAGSGPKPDVAKVDIFGWMKQGELSEEGKLAFEKDAEEADKKEKAKKKADKAAKEHKDNKIKRRVSFAVV</sequence>
<dbReference type="HOGENOM" id="CLU_357188_0_0_1"/>
<dbReference type="OrthoDB" id="10488713at2759"/>
<keyword evidence="3" id="KW-1185">Reference proteome</keyword>
<feature type="region of interest" description="Disordered" evidence="1">
    <location>
        <begin position="361"/>
        <end position="414"/>
    </location>
</feature>
<name>S3BTD0_OPHP1</name>
<evidence type="ECO:0000256" key="1">
    <source>
        <dbReference type="SAM" id="MobiDB-lite"/>
    </source>
</evidence>
<dbReference type="AlphaFoldDB" id="S3BTD0"/>
<feature type="region of interest" description="Disordered" evidence="1">
    <location>
        <begin position="566"/>
        <end position="660"/>
    </location>
</feature>
<feature type="region of interest" description="Disordered" evidence="1">
    <location>
        <begin position="692"/>
        <end position="725"/>
    </location>
</feature>
<dbReference type="EMBL" id="KE148160">
    <property type="protein sequence ID" value="EPE04529.1"/>
    <property type="molecule type" value="Genomic_DNA"/>
</dbReference>
<dbReference type="VEuPathDB" id="FungiDB:F503_03591"/>
<evidence type="ECO:0000313" key="2">
    <source>
        <dbReference type="EMBL" id="EPE04529.1"/>
    </source>
</evidence>
<evidence type="ECO:0000313" key="3">
    <source>
        <dbReference type="Proteomes" id="UP000016923"/>
    </source>
</evidence>
<feature type="compositionally biased region" description="Low complexity" evidence="1">
    <location>
        <begin position="692"/>
        <end position="712"/>
    </location>
</feature>
<feature type="compositionally biased region" description="Low complexity" evidence="1">
    <location>
        <begin position="466"/>
        <end position="485"/>
    </location>
</feature>